<proteinExistence type="inferred from homology"/>
<keyword evidence="7 10" id="KW-1133">Transmembrane helix</keyword>
<evidence type="ECO:0000313" key="13">
    <source>
        <dbReference type="Proteomes" id="UP001500279"/>
    </source>
</evidence>
<evidence type="ECO:0000256" key="5">
    <source>
        <dbReference type="ARBA" id="ARBA00022597"/>
    </source>
</evidence>
<protein>
    <submittedName>
        <fullName evidence="12">ABC transporter permease</fullName>
    </submittedName>
</protein>
<sequence>MIKRTPWQIQRAVIFALLMREIKTRFGGHWTGVVWMLGAPLAQVFALVAVNTFLRGRLTRGTYDYAIFLIVALIPYRLCSGLWGQLMNGINSNVGLFNYRQVKPFDTLIARTILEVATDLIVFVLTLSILARLNYSPILPDSLIGYLGAWAAFILFGAGMGLMLATLIGPLPRLGLAIGLLSLPLYLTAGVIFSVHSFTSEARYWLLFNPLLHLVELARAAFLPGYLPLQGVNLAYPMMWTLTLWAIGVCMYWLRRERLAAGE</sequence>
<comment type="subcellular location">
    <subcellularLocation>
        <location evidence="1">Cell membrane</location>
        <topology evidence="1">Multi-pass membrane protein</topology>
    </subcellularLocation>
</comment>
<evidence type="ECO:0000259" key="11">
    <source>
        <dbReference type="Pfam" id="PF01061"/>
    </source>
</evidence>
<dbReference type="PRINTS" id="PR00164">
    <property type="entry name" value="ABC2TRNSPORT"/>
</dbReference>
<keyword evidence="8" id="KW-0625">Polysaccharide transport</keyword>
<organism evidence="12 13">
    <name type="scientific">Ideonella azotifigens</name>
    <dbReference type="NCBI Taxonomy" id="513160"/>
    <lineage>
        <taxon>Bacteria</taxon>
        <taxon>Pseudomonadati</taxon>
        <taxon>Pseudomonadota</taxon>
        <taxon>Betaproteobacteria</taxon>
        <taxon>Burkholderiales</taxon>
        <taxon>Sphaerotilaceae</taxon>
        <taxon>Ideonella</taxon>
    </lineage>
</organism>
<accession>A0ABP3VKH6</accession>
<dbReference type="Pfam" id="PF01061">
    <property type="entry name" value="ABC2_membrane"/>
    <property type="match status" value="1"/>
</dbReference>
<evidence type="ECO:0000256" key="6">
    <source>
        <dbReference type="ARBA" id="ARBA00022692"/>
    </source>
</evidence>
<keyword evidence="9 10" id="KW-0472">Membrane</keyword>
<keyword evidence="13" id="KW-1185">Reference proteome</keyword>
<evidence type="ECO:0000256" key="3">
    <source>
        <dbReference type="ARBA" id="ARBA00022448"/>
    </source>
</evidence>
<feature type="domain" description="ABC-2 type transporter transmembrane" evidence="11">
    <location>
        <begin position="14"/>
        <end position="222"/>
    </location>
</feature>
<dbReference type="EMBL" id="BAAAEW010000026">
    <property type="protein sequence ID" value="GAA0760194.1"/>
    <property type="molecule type" value="Genomic_DNA"/>
</dbReference>
<evidence type="ECO:0000256" key="1">
    <source>
        <dbReference type="ARBA" id="ARBA00004651"/>
    </source>
</evidence>
<comment type="caution">
    <text evidence="12">The sequence shown here is derived from an EMBL/GenBank/DDBJ whole genome shotgun (WGS) entry which is preliminary data.</text>
</comment>
<keyword evidence="6 10" id="KW-0812">Transmembrane</keyword>
<evidence type="ECO:0000256" key="8">
    <source>
        <dbReference type="ARBA" id="ARBA00023047"/>
    </source>
</evidence>
<evidence type="ECO:0000313" key="12">
    <source>
        <dbReference type="EMBL" id="GAA0760194.1"/>
    </source>
</evidence>
<reference evidence="13" key="1">
    <citation type="journal article" date="2019" name="Int. J. Syst. Evol. Microbiol.">
        <title>The Global Catalogue of Microorganisms (GCM) 10K type strain sequencing project: providing services to taxonomists for standard genome sequencing and annotation.</title>
        <authorList>
            <consortium name="The Broad Institute Genomics Platform"/>
            <consortium name="The Broad Institute Genome Sequencing Center for Infectious Disease"/>
            <person name="Wu L."/>
            <person name="Ma J."/>
        </authorList>
    </citation>
    <scope>NUCLEOTIDE SEQUENCE [LARGE SCALE GENOMIC DNA]</scope>
    <source>
        <strain evidence="13">JCM 15503</strain>
    </source>
</reference>
<feature type="transmembrane region" description="Helical" evidence="10">
    <location>
        <begin position="174"/>
        <end position="195"/>
    </location>
</feature>
<evidence type="ECO:0000256" key="10">
    <source>
        <dbReference type="SAM" id="Phobius"/>
    </source>
</evidence>
<evidence type="ECO:0000256" key="2">
    <source>
        <dbReference type="ARBA" id="ARBA00007783"/>
    </source>
</evidence>
<name>A0ABP3VKH6_9BURK</name>
<keyword evidence="4" id="KW-1003">Cell membrane</keyword>
<keyword evidence="3" id="KW-0813">Transport</keyword>
<feature type="transmembrane region" description="Helical" evidence="10">
    <location>
        <begin position="108"/>
        <end position="131"/>
    </location>
</feature>
<gene>
    <name evidence="12" type="ORF">GCM10009107_42460</name>
</gene>
<evidence type="ECO:0000256" key="7">
    <source>
        <dbReference type="ARBA" id="ARBA00022989"/>
    </source>
</evidence>
<feature type="transmembrane region" description="Helical" evidence="10">
    <location>
        <begin position="33"/>
        <end position="54"/>
    </location>
</feature>
<keyword evidence="5" id="KW-0762">Sugar transport</keyword>
<feature type="transmembrane region" description="Helical" evidence="10">
    <location>
        <begin position="66"/>
        <end position="88"/>
    </location>
</feature>
<dbReference type="Proteomes" id="UP001500279">
    <property type="component" value="Unassembled WGS sequence"/>
</dbReference>
<dbReference type="RefSeq" id="WP_231010014.1">
    <property type="nucleotide sequence ID" value="NZ_BAAAEW010000026.1"/>
</dbReference>
<dbReference type="PANTHER" id="PTHR30413:SF10">
    <property type="entry name" value="CAPSULE POLYSACCHARIDE EXPORT INNER-MEMBRANE PROTEIN CTRC"/>
    <property type="match status" value="1"/>
</dbReference>
<dbReference type="PANTHER" id="PTHR30413">
    <property type="entry name" value="INNER MEMBRANE TRANSPORT PERMEASE"/>
    <property type="match status" value="1"/>
</dbReference>
<dbReference type="InterPro" id="IPR000412">
    <property type="entry name" value="ABC_2_transport"/>
</dbReference>
<comment type="similarity">
    <text evidence="2">Belongs to the ABC-2 integral membrane protein family.</text>
</comment>
<feature type="transmembrane region" description="Helical" evidence="10">
    <location>
        <begin position="143"/>
        <end position="168"/>
    </location>
</feature>
<dbReference type="InterPro" id="IPR013525">
    <property type="entry name" value="ABC2_TM"/>
</dbReference>
<evidence type="ECO:0000256" key="4">
    <source>
        <dbReference type="ARBA" id="ARBA00022475"/>
    </source>
</evidence>
<evidence type="ECO:0000256" key="9">
    <source>
        <dbReference type="ARBA" id="ARBA00023136"/>
    </source>
</evidence>
<feature type="transmembrane region" description="Helical" evidence="10">
    <location>
        <begin position="234"/>
        <end position="254"/>
    </location>
</feature>